<dbReference type="Gene3D" id="3.40.50.1820">
    <property type="entry name" value="alpha/beta hydrolase"/>
    <property type="match status" value="1"/>
</dbReference>
<feature type="domain" description="BD-FAE-like" evidence="4">
    <location>
        <begin position="67"/>
        <end position="273"/>
    </location>
</feature>
<keyword evidence="3" id="KW-0812">Transmembrane</keyword>
<feature type="transmembrane region" description="Helical" evidence="3">
    <location>
        <begin position="7"/>
        <end position="26"/>
    </location>
</feature>
<dbReference type="EMBL" id="PZEV01000017">
    <property type="protein sequence ID" value="PTI51108.1"/>
    <property type="molecule type" value="Genomic_DNA"/>
</dbReference>
<evidence type="ECO:0000313" key="5">
    <source>
        <dbReference type="EMBL" id="PTI51108.1"/>
    </source>
</evidence>
<dbReference type="Proteomes" id="UP000240717">
    <property type="component" value="Unassembled WGS sequence"/>
</dbReference>
<protein>
    <submittedName>
        <fullName evidence="5">Lipase</fullName>
    </submittedName>
</protein>
<keyword evidence="3" id="KW-0472">Membrane</keyword>
<comment type="caution">
    <text evidence="5">The sequence shown here is derived from an EMBL/GenBank/DDBJ whole genome shotgun (WGS) entry which is preliminary data.</text>
</comment>
<evidence type="ECO:0000256" key="2">
    <source>
        <dbReference type="SAM" id="MobiDB-lite"/>
    </source>
</evidence>
<proteinExistence type="predicted"/>
<evidence type="ECO:0000259" key="4">
    <source>
        <dbReference type="Pfam" id="PF20434"/>
    </source>
</evidence>
<keyword evidence="1" id="KW-0378">Hydrolase</keyword>
<dbReference type="PANTHER" id="PTHR48081:SF6">
    <property type="entry name" value="PEPTIDASE S9 PROLYL OLIGOPEPTIDASE CATALYTIC DOMAIN-CONTAINING PROTEIN"/>
    <property type="match status" value="1"/>
</dbReference>
<sequence>MKAKHKWLLITIVVILIVGTSIGLLLKTHYDHEHRQQQNREKVQINNKNVKVLQNISYGQGIPNSKLDIIMPSDMNKDSKLPVIFWMHGGGFIAGDKQYKNPLLSKIAEQGYIVVNVNYALAPQYKYPTPIEQMNKAVKFIKTNEHDLPIDFDQVIIGGDSAGAQLTSQYVAMQTNQSLRDEMKFEPEFKPSQIKAAIFFGGFYDMKTVKSTEFPRIQLFMRSYTGTTNWESNFKNLSQMSTINQVTKDYPPTFLSVGDADPFYSQNIDFYKKLKEKDVPAETLFYDGSHHLHHQYQFHLNKPESKENIKRVLLFLSRNTSSSGVERNNQSNNNENNNMNQDVQLDPFSE</sequence>
<name>A0A2T4Q0M0_STAWA</name>
<dbReference type="InterPro" id="IPR050300">
    <property type="entry name" value="GDXG_lipolytic_enzyme"/>
</dbReference>
<evidence type="ECO:0000256" key="3">
    <source>
        <dbReference type="SAM" id="Phobius"/>
    </source>
</evidence>
<feature type="compositionally biased region" description="Low complexity" evidence="2">
    <location>
        <begin position="328"/>
        <end position="340"/>
    </location>
</feature>
<dbReference type="AlphaFoldDB" id="A0A2T4Q0M0"/>
<evidence type="ECO:0000256" key="1">
    <source>
        <dbReference type="ARBA" id="ARBA00022801"/>
    </source>
</evidence>
<dbReference type="PANTHER" id="PTHR48081">
    <property type="entry name" value="AB HYDROLASE SUPERFAMILY PROTEIN C4A8.06C"/>
    <property type="match status" value="1"/>
</dbReference>
<dbReference type="STRING" id="1194526.A284_10055"/>
<keyword evidence="3" id="KW-1133">Transmembrane helix</keyword>
<dbReference type="GO" id="GO:0016787">
    <property type="term" value="F:hydrolase activity"/>
    <property type="evidence" value="ECO:0007669"/>
    <property type="project" value="UniProtKB-KW"/>
</dbReference>
<accession>A0A2T4Q0M0</accession>
<reference evidence="5 6" key="1">
    <citation type="journal article" date="2016" name="Front. Microbiol.">
        <title>Comprehensive Phylogenetic Analysis of Bovine Non-aureus Staphylococci Species Based on Whole-Genome Sequencing.</title>
        <authorList>
            <person name="Naushad S."/>
            <person name="Barkema H.W."/>
            <person name="Luby C."/>
            <person name="Condas L.A."/>
            <person name="Nobrega D.B."/>
            <person name="Carson D.A."/>
            <person name="De Buck J."/>
        </authorList>
    </citation>
    <scope>NUCLEOTIDE SEQUENCE [LARGE SCALE GENOMIC DNA]</scope>
    <source>
        <strain evidence="5 6">SNUC 2993</strain>
    </source>
</reference>
<dbReference type="Pfam" id="PF20434">
    <property type="entry name" value="BD-FAE"/>
    <property type="match status" value="1"/>
</dbReference>
<dbReference type="InterPro" id="IPR049492">
    <property type="entry name" value="BD-FAE-like_dom"/>
</dbReference>
<dbReference type="RefSeq" id="WP_107532177.1">
    <property type="nucleotide sequence ID" value="NZ_JAQSUS010000001.1"/>
</dbReference>
<dbReference type="SUPFAM" id="SSF53474">
    <property type="entry name" value="alpha/beta-Hydrolases"/>
    <property type="match status" value="1"/>
</dbReference>
<gene>
    <name evidence="5" type="ORF">BU085_06495</name>
</gene>
<evidence type="ECO:0000313" key="6">
    <source>
        <dbReference type="Proteomes" id="UP000240717"/>
    </source>
</evidence>
<dbReference type="InterPro" id="IPR029058">
    <property type="entry name" value="AB_hydrolase_fold"/>
</dbReference>
<organism evidence="5 6">
    <name type="scientific">Staphylococcus warneri</name>
    <dbReference type="NCBI Taxonomy" id="1292"/>
    <lineage>
        <taxon>Bacteria</taxon>
        <taxon>Bacillati</taxon>
        <taxon>Bacillota</taxon>
        <taxon>Bacilli</taxon>
        <taxon>Bacillales</taxon>
        <taxon>Staphylococcaceae</taxon>
        <taxon>Staphylococcus</taxon>
    </lineage>
</organism>
<feature type="region of interest" description="Disordered" evidence="2">
    <location>
        <begin position="321"/>
        <end position="350"/>
    </location>
</feature>